<keyword evidence="1" id="KW-0812">Transmembrane</keyword>
<protein>
    <submittedName>
        <fullName evidence="2">Uncharacterized protein</fullName>
    </submittedName>
</protein>
<organism evidence="2 3">
    <name type="scientific">Paenibacillus popilliae</name>
    <name type="common">Bacillus popilliae</name>
    <dbReference type="NCBI Taxonomy" id="78057"/>
    <lineage>
        <taxon>Bacteria</taxon>
        <taxon>Bacillati</taxon>
        <taxon>Bacillota</taxon>
        <taxon>Bacilli</taxon>
        <taxon>Bacillales</taxon>
        <taxon>Paenibacillaceae</taxon>
        <taxon>Paenibacillus</taxon>
    </lineage>
</organism>
<name>A0ABY3ATT5_PAEPP</name>
<sequence length="170" mass="19636">MNWRGYTIKIPLNSLKAIIIPIVLLGGIYLWFVDSNNVTKEIQIKQIASTEMSKAVYTKEGSGAFINWVDIKLGQDEVENIANWINSVPESEIIELNQIPSNKSINAGIVFKLKINKEIRIQYDLEKIYITRTDLKKSQVVYSINQEELKKFFDTQLKAFYFGEDKVRDI</sequence>
<dbReference type="RefSeq" id="WP_142543681.1">
    <property type="nucleotide sequence ID" value="NZ_SADY01000002.1"/>
</dbReference>
<evidence type="ECO:0000256" key="1">
    <source>
        <dbReference type="SAM" id="Phobius"/>
    </source>
</evidence>
<evidence type="ECO:0000313" key="2">
    <source>
        <dbReference type="EMBL" id="TQR45922.1"/>
    </source>
</evidence>
<proteinExistence type="predicted"/>
<gene>
    <name evidence="2" type="ORF">C7Y44_09450</name>
</gene>
<keyword evidence="1" id="KW-1133">Transmembrane helix</keyword>
<evidence type="ECO:0000313" key="3">
    <source>
        <dbReference type="Proteomes" id="UP000316208"/>
    </source>
</evidence>
<reference evidence="2 3" key="1">
    <citation type="submission" date="2018-03" db="EMBL/GenBank/DDBJ databases">
        <title>Aerobic endospore-forming bacteria genome sequencing and assembly.</title>
        <authorList>
            <person name="Cavalcante D.A."/>
            <person name="Driks A."/>
            <person name="Putonti C."/>
            <person name="De-Souza M.T."/>
        </authorList>
    </citation>
    <scope>NUCLEOTIDE SEQUENCE [LARGE SCALE GENOMIC DNA]</scope>
    <source>
        <strain evidence="2 3">SDF0028</strain>
    </source>
</reference>
<keyword evidence="3" id="KW-1185">Reference proteome</keyword>
<feature type="transmembrane region" description="Helical" evidence="1">
    <location>
        <begin position="12"/>
        <end position="32"/>
    </location>
</feature>
<comment type="caution">
    <text evidence="2">The sequence shown here is derived from an EMBL/GenBank/DDBJ whole genome shotgun (WGS) entry which is preliminary data.</text>
</comment>
<keyword evidence="1" id="KW-0472">Membrane</keyword>
<dbReference type="Proteomes" id="UP000316208">
    <property type="component" value="Unassembled WGS sequence"/>
</dbReference>
<accession>A0ABY3ATT5</accession>
<dbReference type="EMBL" id="SADY01000002">
    <property type="protein sequence ID" value="TQR45922.1"/>
    <property type="molecule type" value="Genomic_DNA"/>
</dbReference>